<comment type="subcellular location">
    <subcellularLocation>
        <location evidence="1">Endomembrane system</location>
        <topology evidence="1">Multi-pass membrane protein</topology>
    </subcellularLocation>
</comment>
<evidence type="ECO:0000256" key="3">
    <source>
        <dbReference type="ARBA" id="ARBA00022692"/>
    </source>
</evidence>
<dbReference type="Pfam" id="PF21082">
    <property type="entry name" value="MS_channel_3rd"/>
    <property type="match status" value="1"/>
</dbReference>
<feature type="transmembrane region" description="Helical" evidence="6">
    <location>
        <begin position="66"/>
        <end position="84"/>
    </location>
</feature>
<proteinExistence type="inferred from homology"/>
<dbReference type="Gene3D" id="2.30.30.60">
    <property type="match status" value="1"/>
</dbReference>
<name>A0ABP8FE45_9BACT</name>
<evidence type="ECO:0000313" key="9">
    <source>
        <dbReference type="EMBL" id="GAA4301093.1"/>
    </source>
</evidence>
<evidence type="ECO:0000256" key="5">
    <source>
        <dbReference type="ARBA" id="ARBA00023136"/>
    </source>
</evidence>
<dbReference type="Proteomes" id="UP001501207">
    <property type="component" value="Unassembled WGS sequence"/>
</dbReference>
<evidence type="ECO:0000256" key="1">
    <source>
        <dbReference type="ARBA" id="ARBA00004127"/>
    </source>
</evidence>
<keyword evidence="10" id="KW-1185">Reference proteome</keyword>
<comment type="caution">
    <text evidence="9">The sequence shown here is derived from an EMBL/GenBank/DDBJ whole genome shotgun (WGS) entry which is preliminary data.</text>
</comment>
<evidence type="ECO:0000259" key="7">
    <source>
        <dbReference type="Pfam" id="PF00924"/>
    </source>
</evidence>
<dbReference type="Pfam" id="PF00924">
    <property type="entry name" value="MS_channel_2nd"/>
    <property type="match status" value="1"/>
</dbReference>
<reference evidence="10" key="1">
    <citation type="journal article" date="2019" name="Int. J. Syst. Evol. Microbiol.">
        <title>The Global Catalogue of Microorganisms (GCM) 10K type strain sequencing project: providing services to taxonomists for standard genome sequencing and annotation.</title>
        <authorList>
            <consortium name="The Broad Institute Genomics Platform"/>
            <consortium name="The Broad Institute Genome Sequencing Center for Infectious Disease"/>
            <person name="Wu L."/>
            <person name="Ma J."/>
        </authorList>
    </citation>
    <scope>NUCLEOTIDE SEQUENCE [LARGE SCALE GENOMIC DNA]</scope>
    <source>
        <strain evidence="10">JCM 17664</strain>
    </source>
</reference>
<accession>A0ABP8FE45</accession>
<dbReference type="RefSeq" id="WP_344974063.1">
    <property type="nucleotide sequence ID" value="NZ_BAABFN010000001.1"/>
</dbReference>
<sequence length="354" mass="40022">MLQFWERSFLDNPVGDYLVLVGMLALVFLLRGPIARLIIGLLYRIVKRSIPDVQKKELMALLRRPLELFLLIFVFIGNIDHFQYPRVLDFSIHFLNTRFSSVLNVLKLIVLTVSFFWILLRLIDFVALILSRRLSSRKNQSDAQIVLFFRDLLKAFIGLIGLAVILRFMVGESVVNKLVGAMGIGAAALALAGKESIENLIGSFVILLDKPFRTGDYVTVSGVSGSVEKIGLRSTRIRTDNKTYVTVPNKQMVDNILDNGTLISQRRVLMKLELPAYTHAGAIEQVLKDIEAVLKAEPEILEGYTLNLNDITRDAYVIQLIYYTNTTAWNSYNALRERVNLAIAGILEQRHIRG</sequence>
<protein>
    <submittedName>
        <fullName evidence="9">Mechanosensitive ion channel family protein</fullName>
    </submittedName>
</protein>
<dbReference type="InterPro" id="IPR006685">
    <property type="entry name" value="MscS_channel_2nd"/>
</dbReference>
<dbReference type="PANTHER" id="PTHR30566:SF5">
    <property type="entry name" value="MECHANOSENSITIVE ION CHANNEL PROTEIN 1, MITOCHONDRIAL-RELATED"/>
    <property type="match status" value="1"/>
</dbReference>
<feature type="transmembrane region" description="Helical" evidence="6">
    <location>
        <begin position="20"/>
        <end position="45"/>
    </location>
</feature>
<dbReference type="EMBL" id="BAABFN010000001">
    <property type="protein sequence ID" value="GAA4301093.1"/>
    <property type="molecule type" value="Genomic_DNA"/>
</dbReference>
<keyword evidence="4 6" id="KW-1133">Transmembrane helix</keyword>
<evidence type="ECO:0000313" key="10">
    <source>
        <dbReference type="Proteomes" id="UP001501207"/>
    </source>
</evidence>
<feature type="transmembrane region" description="Helical" evidence="6">
    <location>
        <begin position="152"/>
        <end position="169"/>
    </location>
</feature>
<keyword evidence="3 6" id="KW-0812">Transmembrane</keyword>
<keyword evidence="5 6" id="KW-0472">Membrane</keyword>
<organism evidence="9 10">
    <name type="scientific">Compostibacter hankyongensis</name>
    <dbReference type="NCBI Taxonomy" id="1007089"/>
    <lineage>
        <taxon>Bacteria</taxon>
        <taxon>Pseudomonadati</taxon>
        <taxon>Bacteroidota</taxon>
        <taxon>Chitinophagia</taxon>
        <taxon>Chitinophagales</taxon>
        <taxon>Chitinophagaceae</taxon>
        <taxon>Compostibacter</taxon>
    </lineage>
</organism>
<gene>
    <name evidence="9" type="ORF">GCM10023143_02590</name>
</gene>
<evidence type="ECO:0000259" key="8">
    <source>
        <dbReference type="Pfam" id="PF21082"/>
    </source>
</evidence>
<feature type="domain" description="Mechanosensitive ion channel MscS C-terminal" evidence="8">
    <location>
        <begin position="279"/>
        <end position="352"/>
    </location>
</feature>
<evidence type="ECO:0000256" key="4">
    <source>
        <dbReference type="ARBA" id="ARBA00022989"/>
    </source>
</evidence>
<dbReference type="SUPFAM" id="SSF50182">
    <property type="entry name" value="Sm-like ribonucleoproteins"/>
    <property type="match status" value="1"/>
</dbReference>
<dbReference type="InterPro" id="IPR023408">
    <property type="entry name" value="MscS_beta-dom_sf"/>
</dbReference>
<feature type="domain" description="Mechanosensitive ion channel MscS" evidence="7">
    <location>
        <begin position="196"/>
        <end position="259"/>
    </location>
</feature>
<evidence type="ECO:0000256" key="2">
    <source>
        <dbReference type="ARBA" id="ARBA00008017"/>
    </source>
</evidence>
<dbReference type="InterPro" id="IPR010920">
    <property type="entry name" value="LSM_dom_sf"/>
</dbReference>
<evidence type="ECO:0000256" key="6">
    <source>
        <dbReference type="SAM" id="Phobius"/>
    </source>
</evidence>
<feature type="transmembrane region" description="Helical" evidence="6">
    <location>
        <begin position="104"/>
        <end position="131"/>
    </location>
</feature>
<comment type="similarity">
    <text evidence="2">Belongs to the MscS (TC 1.A.23) family.</text>
</comment>
<dbReference type="InterPro" id="IPR049278">
    <property type="entry name" value="MS_channel_C"/>
</dbReference>
<dbReference type="PANTHER" id="PTHR30566">
    <property type="entry name" value="YNAI-RELATED MECHANOSENSITIVE ION CHANNEL"/>
    <property type="match status" value="1"/>
</dbReference>
<dbReference type="Gene3D" id="1.10.287.1260">
    <property type="match status" value="1"/>
</dbReference>